<keyword evidence="3" id="KW-1185">Reference proteome</keyword>
<keyword evidence="1" id="KW-0812">Transmembrane</keyword>
<dbReference type="RefSeq" id="WP_317775452.1">
    <property type="nucleotide sequence ID" value="NZ_JAWMAJ010000247.1"/>
</dbReference>
<comment type="caution">
    <text evidence="2">The sequence shown here is derived from an EMBL/GenBank/DDBJ whole genome shotgun (WGS) entry which is preliminary data.</text>
</comment>
<accession>A0ABU4FQ27</accession>
<sequence length="40" mass="4583">MHPPILKVEHRRPCQQRIRSALAVVSFCIIPADHHIVLSN</sequence>
<dbReference type="EMBL" id="JAWMAJ010000247">
    <property type="protein sequence ID" value="MDV7222716.1"/>
    <property type="molecule type" value="Genomic_DNA"/>
</dbReference>
<name>A0ABU4FQ27_9ACTN</name>
<organism evidence="2 3">
    <name type="scientific">Streptomyces prunicolor</name>
    <dbReference type="NCBI Taxonomy" id="67348"/>
    <lineage>
        <taxon>Bacteria</taxon>
        <taxon>Bacillati</taxon>
        <taxon>Actinomycetota</taxon>
        <taxon>Actinomycetes</taxon>
        <taxon>Kitasatosporales</taxon>
        <taxon>Streptomycetaceae</taxon>
        <taxon>Streptomyces</taxon>
    </lineage>
</organism>
<keyword evidence="1" id="KW-0472">Membrane</keyword>
<proteinExistence type="predicted"/>
<dbReference type="Proteomes" id="UP001187346">
    <property type="component" value="Unassembled WGS sequence"/>
</dbReference>
<evidence type="ECO:0000256" key="1">
    <source>
        <dbReference type="SAM" id="Phobius"/>
    </source>
</evidence>
<protein>
    <submittedName>
        <fullName evidence="2">Uncharacterized protein</fullName>
    </submittedName>
</protein>
<evidence type="ECO:0000313" key="3">
    <source>
        <dbReference type="Proteomes" id="UP001187346"/>
    </source>
</evidence>
<feature type="transmembrane region" description="Helical" evidence="1">
    <location>
        <begin position="21"/>
        <end position="38"/>
    </location>
</feature>
<keyword evidence="1" id="KW-1133">Transmembrane helix</keyword>
<reference evidence="2 3" key="1">
    <citation type="submission" date="2023-10" db="EMBL/GenBank/DDBJ databases">
        <title>Characterization of rhizosphere-enriched actinobacteria from wheat plants lab-grown on chernevaya soil.</title>
        <authorList>
            <person name="Tikhonova E.N."/>
            <person name="Konopkin A."/>
            <person name="Kravchenko I.K."/>
        </authorList>
    </citation>
    <scope>NUCLEOTIDE SEQUENCE [LARGE SCALE GENOMIC DNA]</scope>
    <source>
        <strain evidence="2 3">RR29</strain>
    </source>
</reference>
<evidence type="ECO:0000313" key="2">
    <source>
        <dbReference type="EMBL" id="MDV7222716.1"/>
    </source>
</evidence>
<gene>
    <name evidence="2" type="ORF">R5A26_42980</name>
</gene>